<dbReference type="GO" id="GO:0016757">
    <property type="term" value="F:glycosyltransferase activity"/>
    <property type="evidence" value="ECO:0007669"/>
    <property type="project" value="UniProtKB-KW"/>
</dbReference>
<feature type="transmembrane region" description="Helical" evidence="4">
    <location>
        <begin position="277"/>
        <end position="294"/>
    </location>
</feature>
<accession>A0A2W7N095</accession>
<dbReference type="PANTHER" id="PTHR43179:SF12">
    <property type="entry name" value="GALACTOFURANOSYLTRANSFERASE GLFT2"/>
    <property type="match status" value="1"/>
</dbReference>
<dbReference type="OrthoDB" id="7665907at2"/>
<keyword evidence="4" id="KW-0472">Membrane</keyword>
<evidence type="ECO:0000256" key="3">
    <source>
        <dbReference type="ARBA" id="ARBA00022679"/>
    </source>
</evidence>
<dbReference type="Pfam" id="PF00535">
    <property type="entry name" value="Glycos_transf_2"/>
    <property type="match status" value="1"/>
</dbReference>
<organism evidence="6 7">
    <name type="scientific">Palleronia aestuarii</name>
    <dbReference type="NCBI Taxonomy" id="568105"/>
    <lineage>
        <taxon>Bacteria</taxon>
        <taxon>Pseudomonadati</taxon>
        <taxon>Pseudomonadota</taxon>
        <taxon>Alphaproteobacteria</taxon>
        <taxon>Rhodobacterales</taxon>
        <taxon>Roseobacteraceae</taxon>
        <taxon>Palleronia</taxon>
    </lineage>
</organism>
<dbReference type="SUPFAM" id="SSF53448">
    <property type="entry name" value="Nucleotide-diphospho-sugar transferases"/>
    <property type="match status" value="1"/>
</dbReference>
<evidence type="ECO:0000256" key="2">
    <source>
        <dbReference type="ARBA" id="ARBA00022676"/>
    </source>
</evidence>
<comment type="similarity">
    <text evidence="1">Belongs to the glycosyltransferase 2 family.</text>
</comment>
<evidence type="ECO:0000256" key="4">
    <source>
        <dbReference type="SAM" id="Phobius"/>
    </source>
</evidence>
<feature type="domain" description="Glycosyltransferase 2-like" evidence="5">
    <location>
        <begin position="19"/>
        <end position="136"/>
    </location>
</feature>
<comment type="caution">
    <text evidence="6">The sequence shown here is derived from an EMBL/GenBank/DDBJ whole genome shotgun (WGS) entry which is preliminary data.</text>
</comment>
<reference evidence="6 7" key="1">
    <citation type="submission" date="2018-06" db="EMBL/GenBank/DDBJ databases">
        <title>Genomic Encyclopedia of Archaeal and Bacterial Type Strains, Phase II (KMG-II): from individual species to whole genera.</title>
        <authorList>
            <person name="Goeker M."/>
        </authorList>
    </citation>
    <scope>NUCLEOTIDE SEQUENCE [LARGE SCALE GENOMIC DNA]</scope>
    <source>
        <strain evidence="6 7">DSM 22009</strain>
    </source>
</reference>
<name>A0A2W7N095_9RHOB</name>
<protein>
    <submittedName>
        <fullName evidence="6">GT2 family glycosyltransferase</fullName>
    </submittedName>
</protein>
<proteinExistence type="inferred from homology"/>
<dbReference type="PANTHER" id="PTHR43179">
    <property type="entry name" value="RHAMNOSYLTRANSFERASE WBBL"/>
    <property type="match status" value="1"/>
</dbReference>
<evidence type="ECO:0000313" key="7">
    <source>
        <dbReference type="Proteomes" id="UP000248916"/>
    </source>
</evidence>
<keyword evidence="4" id="KW-0812">Transmembrane</keyword>
<sequence length="332" mass="35667">MQGGTDFAAAGGAGRLVAVVVTYDRLGPLKVTLARLLEAEAAHLAAVVVIDNASGDGTADWLDGQDDPRLFVHRCETNLGGAGGFARGMRLAVEECDADVLVVMDDDARPVPGALAAFHAAPRAPDRAVAAAVRYPGGGICEMNRPGLNPFARPSVFLGALAGLFRGRARAAWHVPDADFEGTAPREIDMGSFVGLFVPREAIARCGYPDPGLFLYGDDVIYSLGLRRAGIAIDFDPALHFEHDCETYAAGQGTRTQGPLWKLYYLQRNRLIMYRRAAGPLFWLFGPLLALAWGGRARGPGARRVWARAALDGLARRTDRPHDEILRLARAP</sequence>
<dbReference type="Proteomes" id="UP000248916">
    <property type="component" value="Unassembled WGS sequence"/>
</dbReference>
<keyword evidence="3 6" id="KW-0808">Transferase</keyword>
<dbReference type="Gene3D" id="3.90.550.10">
    <property type="entry name" value="Spore Coat Polysaccharide Biosynthesis Protein SpsA, Chain A"/>
    <property type="match status" value="1"/>
</dbReference>
<evidence type="ECO:0000256" key="1">
    <source>
        <dbReference type="ARBA" id="ARBA00006739"/>
    </source>
</evidence>
<evidence type="ECO:0000259" key="5">
    <source>
        <dbReference type="Pfam" id="PF00535"/>
    </source>
</evidence>
<keyword evidence="4" id="KW-1133">Transmembrane helix</keyword>
<gene>
    <name evidence="6" type="ORF">LX81_03275</name>
</gene>
<dbReference type="EMBL" id="QKZL01000018">
    <property type="protein sequence ID" value="PZX13490.1"/>
    <property type="molecule type" value="Genomic_DNA"/>
</dbReference>
<dbReference type="InterPro" id="IPR029044">
    <property type="entry name" value="Nucleotide-diphossugar_trans"/>
</dbReference>
<evidence type="ECO:0000313" key="6">
    <source>
        <dbReference type="EMBL" id="PZX13490.1"/>
    </source>
</evidence>
<dbReference type="InterPro" id="IPR001173">
    <property type="entry name" value="Glyco_trans_2-like"/>
</dbReference>
<dbReference type="AlphaFoldDB" id="A0A2W7N095"/>
<keyword evidence="2" id="KW-0328">Glycosyltransferase</keyword>
<keyword evidence="7" id="KW-1185">Reference proteome</keyword>